<comment type="caution">
    <text evidence="5">The sequence shown here is derived from an EMBL/GenBank/DDBJ whole genome shotgun (WGS) entry which is preliminary data.</text>
</comment>
<keyword evidence="1 2" id="KW-0238">DNA-binding</keyword>
<organism evidence="5 6">
    <name type="scientific">Aquatica leii</name>
    <dbReference type="NCBI Taxonomy" id="1421715"/>
    <lineage>
        <taxon>Eukaryota</taxon>
        <taxon>Metazoa</taxon>
        <taxon>Ecdysozoa</taxon>
        <taxon>Arthropoda</taxon>
        <taxon>Hexapoda</taxon>
        <taxon>Insecta</taxon>
        <taxon>Pterygota</taxon>
        <taxon>Neoptera</taxon>
        <taxon>Endopterygota</taxon>
        <taxon>Coleoptera</taxon>
        <taxon>Polyphaga</taxon>
        <taxon>Elateriformia</taxon>
        <taxon>Elateroidea</taxon>
        <taxon>Lampyridae</taxon>
        <taxon>Luciolinae</taxon>
        <taxon>Aquatica</taxon>
    </lineage>
</organism>
<dbReference type="PROSITE" id="PS50118">
    <property type="entry name" value="HMG_BOX_2"/>
    <property type="match status" value="2"/>
</dbReference>
<reference evidence="6" key="1">
    <citation type="submission" date="2023-01" db="EMBL/GenBank/DDBJ databases">
        <title>Key to firefly adult light organ development and bioluminescence: homeobox transcription factors regulate luciferase expression and transportation to peroxisome.</title>
        <authorList>
            <person name="Fu X."/>
        </authorList>
    </citation>
    <scope>NUCLEOTIDE SEQUENCE [LARGE SCALE GENOMIC DNA]</scope>
</reference>
<dbReference type="SUPFAM" id="SSF47095">
    <property type="entry name" value="HMG-box"/>
    <property type="match status" value="2"/>
</dbReference>
<feature type="DNA-binding region" description="HMG box" evidence="2">
    <location>
        <begin position="158"/>
        <end position="224"/>
    </location>
</feature>
<dbReference type="AlphaFoldDB" id="A0AAN7P2U0"/>
<evidence type="ECO:0000256" key="3">
    <source>
        <dbReference type="SAM" id="MobiDB-lite"/>
    </source>
</evidence>
<evidence type="ECO:0000313" key="5">
    <source>
        <dbReference type="EMBL" id="KAK4874073.1"/>
    </source>
</evidence>
<keyword evidence="2" id="KW-0539">Nucleus</keyword>
<name>A0AAN7P2U0_9COLE</name>
<dbReference type="PANTHER" id="PTHR48112">
    <property type="entry name" value="HIGH MOBILITY GROUP PROTEIN DSP1"/>
    <property type="match status" value="1"/>
</dbReference>
<accession>A0AAN7P2U0</accession>
<sequence>MVTHALLSNIINNCAYYRGILRNRIVITFQQPNLNVRSKAHDKLKELKVPEEPKKPLTSYFKFLTEHRPLIKKQHPDWSLVNITKQCAQDWNTMDPDHRHKYEEAYHKELEEYHEKHKKFMQSLDPDQKKAISNAKRETEQNKNHKILKKLQRDADKPKRPISNFGYFIKEKLQLPENKDKKFIDILKTYNGEWSKLTDPEREKYNKLHKQDQIRYVTEMERWETKMIKAGKSDIIRKDSQLLTAKPLKTSQDSKSEHKKTK</sequence>
<gene>
    <name evidence="5" type="ORF">RN001_013433</name>
</gene>
<feature type="domain" description="HMG box" evidence="4">
    <location>
        <begin position="158"/>
        <end position="224"/>
    </location>
</feature>
<dbReference type="GO" id="GO:0006357">
    <property type="term" value="P:regulation of transcription by RNA polymerase II"/>
    <property type="evidence" value="ECO:0007669"/>
    <property type="project" value="TreeGrafter"/>
</dbReference>
<evidence type="ECO:0000259" key="4">
    <source>
        <dbReference type="PROSITE" id="PS50118"/>
    </source>
</evidence>
<dbReference type="InterPro" id="IPR050342">
    <property type="entry name" value="HMGB"/>
</dbReference>
<feature type="region of interest" description="Disordered" evidence="3">
    <location>
        <begin position="241"/>
        <end position="262"/>
    </location>
</feature>
<dbReference type="Proteomes" id="UP001353858">
    <property type="component" value="Unassembled WGS sequence"/>
</dbReference>
<evidence type="ECO:0000256" key="2">
    <source>
        <dbReference type="PROSITE-ProRule" id="PRU00267"/>
    </source>
</evidence>
<dbReference type="EMBL" id="JARPUR010000006">
    <property type="protein sequence ID" value="KAK4874073.1"/>
    <property type="molecule type" value="Genomic_DNA"/>
</dbReference>
<dbReference type="InterPro" id="IPR036910">
    <property type="entry name" value="HMG_box_dom_sf"/>
</dbReference>
<keyword evidence="6" id="KW-1185">Reference proteome</keyword>
<feature type="DNA-binding region" description="HMG box" evidence="2">
    <location>
        <begin position="53"/>
        <end position="121"/>
    </location>
</feature>
<dbReference type="InterPro" id="IPR009071">
    <property type="entry name" value="HMG_box_dom"/>
</dbReference>
<evidence type="ECO:0000256" key="1">
    <source>
        <dbReference type="ARBA" id="ARBA00023125"/>
    </source>
</evidence>
<dbReference type="GO" id="GO:0003677">
    <property type="term" value="F:DNA binding"/>
    <property type="evidence" value="ECO:0007669"/>
    <property type="project" value="UniProtKB-UniRule"/>
</dbReference>
<dbReference type="Pfam" id="PF00505">
    <property type="entry name" value="HMG_box"/>
    <property type="match status" value="2"/>
</dbReference>
<protein>
    <recommendedName>
        <fullName evidence="4">HMG box domain-containing protein</fullName>
    </recommendedName>
</protein>
<feature type="domain" description="HMG box" evidence="4">
    <location>
        <begin position="53"/>
        <end position="121"/>
    </location>
</feature>
<dbReference type="PANTHER" id="PTHR48112:SF22">
    <property type="entry name" value="MITOCHONDRIAL TRANSCRIPTION FACTOR A, ISOFORM B"/>
    <property type="match status" value="1"/>
</dbReference>
<evidence type="ECO:0000313" key="6">
    <source>
        <dbReference type="Proteomes" id="UP001353858"/>
    </source>
</evidence>
<dbReference type="Gene3D" id="1.10.30.10">
    <property type="entry name" value="High mobility group box domain"/>
    <property type="match status" value="2"/>
</dbReference>
<dbReference type="SMART" id="SM00398">
    <property type="entry name" value="HMG"/>
    <property type="match status" value="2"/>
</dbReference>
<dbReference type="GO" id="GO:0005634">
    <property type="term" value="C:nucleus"/>
    <property type="evidence" value="ECO:0007669"/>
    <property type="project" value="UniProtKB-UniRule"/>
</dbReference>
<proteinExistence type="predicted"/>